<feature type="transmembrane region" description="Helical" evidence="8">
    <location>
        <begin position="276"/>
        <end position="295"/>
    </location>
</feature>
<dbReference type="PANTHER" id="PTHR24421:SF60">
    <property type="entry name" value="SENSOR HISTIDINE KINASE COMP"/>
    <property type="match status" value="1"/>
</dbReference>
<evidence type="ECO:0000256" key="5">
    <source>
        <dbReference type="ARBA" id="ARBA00022777"/>
    </source>
</evidence>
<evidence type="ECO:0000256" key="7">
    <source>
        <dbReference type="ARBA" id="ARBA00023012"/>
    </source>
</evidence>
<evidence type="ECO:0000259" key="9">
    <source>
        <dbReference type="PROSITE" id="PS50109"/>
    </source>
</evidence>
<keyword evidence="4" id="KW-0547">Nucleotide-binding</keyword>
<dbReference type="Gene3D" id="3.30.565.10">
    <property type="entry name" value="Histidine kinase-like ATPase, C-terminal domain"/>
    <property type="match status" value="1"/>
</dbReference>
<evidence type="ECO:0000256" key="4">
    <source>
        <dbReference type="ARBA" id="ARBA00022741"/>
    </source>
</evidence>
<keyword evidence="11" id="KW-1185">Reference proteome</keyword>
<feature type="transmembrane region" description="Helical" evidence="8">
    <location>
        <begin position="121"/>
        <end position="144"/>
    </location>
</feature>
<feature type="transmembrane region" description="Helical" evidence="8">
    <location>
        <begin position="214"/>
        <end position="235"/>
    </location>
</feature>
<keyword evidence="5 10" id="KW-0418">Kinase</keyword>
<evidence type="ECO:0000313" key="10">
    <source>
        <dbReference type="EMBL" id="MBP2111965.1"/>
    </source>
</evidence>
<dbReference type="InterPro" id="IPR011712">
    <property type="entry name" value="Sig_transdc_His_kin_sub3_dim/P"/>
</dbReference>
<dbReference type="RefSeq" id="WP_209872367.1">
    <property type="nucleotide sequence ID" value="NZ_JAGGLV010000005.1"/>
</dbReference>
<feature type="transmembrane region" description="Helical" evidence="8">
    <location>
        <begin position="371"/>
        <end position="391"/>
    </location>
</feature>
<dbReference type="InterPro" id="IPR036890">
    <property type="entry name" value="HATPase_C_sf"/>
</dbReference>
<gene>
    <name evidence="10" type="ORF">J2Z70_002106</name>
</gene>
<feature type="transmembrane region" description="Helical" evidence="8">
    <location>
        <begin position="247"/>
        <end position="264"/>
    </location>
</feature>
<keyword evidence="7" id="KW-0902">Two-component regulatory system</keyword>
<dbReference type="InterPro" id="IPR050482">
    <property type="entry name" value="Sensor_HK_TwoCompSys"/>
</dbReference>
<dbReference type="Proteomes" id="UP000773462">
    <property type="component" value="Unassembled WGS sequence"/>
</dbReference>
<dbReference type="Pfam" id="PF02518">
    <property type="entry name" value="HATPase_c"/>
    <property type="match status" value="1"/>
</dbReference>
<feature type="transmembrane region" description="Helical" evidence="8">
    <location>
        <begin position="181"/>
        <end position="202"/>
    </location>
</feature>
<dbReference type="SMART" id="SM00387">
    <property type="entry name" value="HATPase_c"/>
    <property type="match status" value="1"/>
</dbReference>
<name>A0ABS4NPJ7_9BACL</name>
<dbReference type="InterPro" id="IPR005467">
    <property type="entry name" value="His_kinase_dom"/>
</dbReference>
<evidence type="ECO:0000256" key="1">
    <source>
        <dbReference type="ARBA" id="ARBA00000085"/>
    </source>
</evidence>
<keyword evidence="8" id="KW-1133">Transmembrane helix</keyword>
<feature type="transmembrane region" description="Helical" evidence="8">
    <location>
        <begin position="301"/>
        <end position="326"/>
    </location>
</feature>
<dbReference type="PANTHER" id="PTHR24421">
    <property type="entry name" value="NITRATE/NITRITE SENSOR PROTEIN NARX-RELATED"/>
    <property type="match status" value="1"/>
</dbReference>
<feature type="transmembrane region" description="Helical" evidence="8">
    <location>
        <begin position="342"/>
        <end position="365"/>
    </location>
</feature>
<sequence length="793" mass="90332">MPKLSSHHPKIIAGLSLFILLAMYLAYVILSRPVIGIDVKLTPQGRVTVTSVAAGSWSEQKIHPGDTVLQANGEDPLLLETIRKYNSIENVDSLVIEHTGPEGNSVTTSMEVEPGLSAHELIFRLLIPGISLLLLFGFSVYVYRKKRNDRAALQLILFFLSIGLSYFSSTPSGMADKVGRVCLGTSFAVVPVFFVHFMQVYLMRFKEPFLSRAVLKVMYACAALVSVLMFLDVALTRRIHPLETQTLLIFFVAANFLIVYKLISGFRKHRTGELHTLFKFALTAHTVAFSPFLLFNALPGLFGVTFISAEMTAIFVYAIPVVYFYLFVTHRLFDIDFLLNRLFYYTALSLVPALLILGVMGLLIHQNPYGWIVWVQIFLAIYLMITLFLFFKELMDYRLRPYFMKDLQDFQGSIDRFAKRISKVMKRLDLEQILERETLLVLPVRNVSFLEITRGDEQSQVSVTSDGRADPQIERDLEQAVNGLAVGEMTRMYRGICLVIGNYGPARHILWIDDKTNYTSFNYAEKNWLKTIAHYSSIIYENLYLVAGLIENLEGEIKNRNALAPPWVLRLIFTLSENERRRLASDLHDAALQDQLIWYRKLESLMLDYPMEPGLLVQLDQIKEGLLDVIHQIRQTCNELRPPLLMEMGIVEALKQLIQQEQIRSDYTVELQTEPDTIEMDDVQILAVYRIVQELLRNADKHAKASHIILSLESHSGRLYFYYKDNGRGLDLKELKDSFGHMGISGIQERVRSLDGEIKFVSAPDQGFEVRLVLPLAAGIEEGGYDDDSYITG</sequence>
<feature type="transmembrane region" description="Helical" evidence="8">
    <location>
        <begin position="151"/>
        <end position="169"/>
    </location>
</feature>
<feature type="domain" description="Histidine kinase" evidence="9">
    <location>
        <begin position="688"/>
        <end position="778"/>
    </location>
</feature>
<comment type="catalytic activity">
    <reaction evidence="1">
        <text>ATP + protein L-histidine = ADP + protein N-phospho-L-histidine.</text>
        <dbReference type="EC" id="2.7.13.3"/>
    </reaction>
</comment>
<accession>A0ABS4NPJ7</accession>
<dbReference type="PROSITE" id="PS50109">
    <property type="entry name" value="HIS_KIN"/>
    <property type="match status" value="1"/>
</dbReference>
<evidence type="ECO:0000256" key="8">
    <source>
        <dbReference type="SAM" id="Phobius"/>
    </source>
</evidence>
<dbReference type="GO" id="GO:0004673">
    <property type="term" value="F:protein histidine kinase activity"/>
    <property type="evidence" value="ECO:0007669"/>
    <property type="project" value="UniProtKB-EC"/>
</dbReference>
<evidence type="ECO:0000256" key="2">
    <source>
        <dbReference type="ARBA" id="ARBA00012438"/>
    </source>
</evidence>
<reference evidence="10 11" key="1">
    <citation type="submission" date="2021-03" db="EMBL/GenBank/DDBJ databases">
        <title>Genomic Encyclopedia of Type Strains, Phase IV (KMG-IV): sequencing the most valuable type-strain genomes for metagenomic binning, comparative biology and taxonomic classification.</title>
        <authorList>
            <person name="Goeker M."/>
        </authorList>
    </citation>
    <scope>NUCLEOTIDE SEQUENCE [LARGE SCALE GENOMIC DNA]</scope>
    <source>
        <strain evidence="10 11">DSM 101953</strain>
    </source>
</reference>
<proteinExistence type="predicted"/>
<dbReference type="EC" id="2.7.13.3" evidence="2"/>
<keyword evidence="8" id="KW-0812">Transmembrane</keyword>
<dbReference type="InterPro" id="IPR003594">
    <property type="entry name" value="HATPase_dom"/>
</dbReference>
<dbReference type="SUPFAM" id="SSF55874">
    <property type="entry name" value="ATPase domain of HSP90 chaperone/DNA topoisomerase II/histidine kinase"/>
    <property type="match status" value="1"/>
</dbReference>
<organism evidence="10 11">
    <name type="scientific">Paenibacillus silagei</name>
    <dbReference type="NCBI Taxonomy" id="1670801"/>
    <lineage>
        <taxon>Bacteria</taxon>
        <taxon>Bacillati</taxon>
        <taxon>Bacillota</taxon>
        <taxon>Bacilli</taxon>
        <taxon>Bacillales</taxon>
        <taxon>Paenibacillaceae</taxon>
        <taxon>Paenibacillus</taxon>
    </lineage>
</organism>
<keyword evidence="6" id="KW-0067">ATP-binding</keyword>
<keyword evidence="3 10" id="KW-0808">Transferase</keyword>
<dbReference type="CDD" id="cd16917">
    <property type="entry name" value="HATPase_UhpB-NarQ-NarX-like"/>
    <property type="match status" value="1"/>
</dbReference>
<dbReference type="EMBL" id="JAGGLV010000005">
    <property type="protein sequence ID" value="MBP2111965.1"/>
    <property type="molecule type" value="Genomic_DNA"/>
</dbReference>
<evidence type="ECO:0000313" key="11">
    <source>
        <dbReference type="Proteomes" id="UP000773462"/>
    </source>
</evidence>
<evidence type="ECO:0000256" key="3">
    <source>
        <dbReference type="ARBA" id="ARBA00022679"/>
    </source>
</evidence>
<evidence type="ECO:0000256" key="6">
    <source>
        <dbReference type="ARBA" id="ARBA00022840"/>
    </source>
</evidence>
<dbReference type="Pfam" id="PF07730">
    <property type="entry name" value="HisKA_3"/>
    <property type="match status" value="1"/>
</dbReference>
<keyword evidence="8" id="KW-0472">Membrane</keyword>
<protein>
    <recommendedName>
        <fullName evidence="2">histidine kinase</fullName>
        <ecNumber evidence="2">2.7.13.3</ecNumber>
    </recommendedName>
</protein>
<comment type="caution">
    <text evidence="10">The sequence shown here is derived from an EMBL/GenBank/DDBJ whole genome shotgun (WGS) entry which is preliminary data.</text>
</comment>
<feature type="transmembrane region" description="Helical" evidence="8">
    <location>
        <begin position="12"/>
        <end position="30"/>
    </location>
</feature>